<evidence type="ECO:0000313" key="2">
    <source>
        <dbReference type="Proteomes" id="UP000830671"/>
    </source>
</evidence>
<dbReference type="KEGG" id="clup:CLUP02_08230"/>
<sequence length="120" mass="13298">MTDFPVSMYPYWQTASVANAHVLDFCHIWNKRLLNLRLRSTPLDPVLVLSVSWSGQLMRIPTQKTSLSVHTVRVALVCLGLKAWSGLLKIIGGPAPNCKGGPTYEIIDDQLCNHGTSPLR</sequence>
<protein>
    <submittedName>
        <fullName evidence="1">Uncharacterized protein</fullName>
    </submittedName>
</protein>
<dbReference type="AlphaFoldDB" id="A0A9Q8SSR4"/>
<name>A0A9Q8SSR4_9PEZI</name>
<dbReference type="EMBL" id="CP019476">
    <property type="protein sequence ID" value="UQC82740.1"/>
    <property type="molecule type" value="Genomic_DNA"/>
</dbReference>
<dbReference type="RefSeq" id="XP_049144363.1">
    <property type="nucleotide sequence ID" value="XM_049287220.1"/>
</dbReference>
<proteinExistence type="predicted"/>
<dbReference type="GeneID" id="73342230"/>
<accession>A0A9Q8SSR4</accession>
<dbReference type="Proteomes" id="UP000830671">
    <property type="component" value="Chromosome 4"/>
</dbReference>
<reference evidence="1" key="1">
    <citation type="journal article" date="2021" name="Mol. Plant Microbe Interact.">
        <title>Complete Genome Sequence of the Plant-Pathogenic Fungus Colletotrichum lupini.</title>
        <authorList>
            <person name="Baroncelli R."/>
            <person name="Pensec F."/>
            <person name="Da Lio D."/>
            <person name="Boufleur T."/>
            <person name="Vicente I."/>
            <person name="Sarrocco S."/>
            <person name="Picot A."/>
            <person name="Baraldi E."/>
            <person name="Sukno S."/>
            <person name="Thon M."/>
            <person name="Le Floch G."/>
        </authorList>
    </citation>
    <scope>NUCLEOTIDE SEQUENCE</scope>
    <source>
        <strain evidence="1">IMI 504893</strain>
    </source>
</reference>
<gene>
    <name evidence="1" type="ORF">CLUP02_08230</name>
</gene>
<organism evidence="1 2">
    <name type="scientific">Colletotrichum lupini</name>
    <dbReference type="NCBI Taxonomy" id="145971"/>
    <lineage>
        <taxon>Eukaryota</taxon>
        <taxon>Fungi</taxon>
        <taxon>Dikarya</taxon>
        <taxon>Ascomycota</taxon>
        <taxon>Pezizomycotina</taxon>
        <taxon>Sordariomycetes</taxon>
        <taxon>Hypocreomycetidae</taxon>
        <taxon>Glomerellales</taxon>
        <taxon>Glomerellaceae</taxon>
        <taxon>Colletotrichum</taxon>
        <taxon>Colletotrichum acutatum species complex</taxon>
    </lineage>
</organism>
<keyword evidence="2" id="KW-1185">Reference proteome</keyword>
<evidence type="ECO:0000313" key="1">
    <source>
        <dbReference type="EMBL" id="UQC82740.1"/>
    </source>
</evidence>